<dbReference type="InParanoid" id="A0A2P5FHZ5"/>
<proteinExistence type="predicted"/>
<comment type="caution">
    <text evidence="1">The sequence shown here is derived from an EMBL/GenBank/DDBJ whole genome shotgun (WGS) entry which is preliminary data.</text>
</comment>
<evidence type="ECO:0000313" key="1">
    <source>
        <dbReference type="EMBL" id="PON97403.1"/>
    </source>
</evidence>
<feature type="non-terminal residue" evidence="1">
    <location>
        <position position="1"/>
    </location>
</feature>
<accession>A0A2P5FHZ5</accession>
<organism evidence="1 2">
    <name type="scientific">Trema orientale</name>
    <name type="common">Charcoal tree</name>
    <name type="synonym">Celtis orientalis</name>
    <dbReference type="NCBI Taxonomy" id="63057"/>
    <lineage>
        <taxon>Eukaryota</taxon>
        <taxon>Viridiplantae</taxon>
        <taxon>Streptophyta</taxon>
        <taxon>Embryophyta</taxon>
        <taxon>Tracheophyta</taxon>
        <taxon>Spermatophyta</taxon>
        <taxon>Magnoliopsida</taxon>
        <taxon>eudicotyledons</taxon>
        <taxon>Gunneridae</taxon>
        <taxon>Pentapetalae</taxon>
        <taxon>rosids</taxon>
        <taxon>fabids</taxon>
        <taxon>Rosales</taxon>
        <taxon>Cannabaceae</taxon>
        <taxon>Trema</taxon>
    </lineage>
</organism>
<dbReference type="Proteomes" id="UP000237000">
    <property type="component" value="Unassembled WGS sequence"/>
</dbReference>
<keyword evidence="2" id="KW-1185">Reference proteome</keyword>
<reference evidence="2" key="1">
    <citation type="submission" date="2016-06" db="EMBL/GenBank/DDBJ databases">
        <title>Parallel loss of symbiosis genes in relatives of nitrogen-fixing non-legume Parasponia.</title>
        <authorList>
            <person name="Van Velzen R."/>
            <person name="Holmer R."/>
            <person name="Bu F."/>
            <person name="Rutten L."/>
            <person name="Van Zeijl A."/>
            <person name="Liu W."/>
            <person name="Santuari L."/>
            <person name="Cao Q."/>
            <person name="Sharma T."/>
            <person name="Shen D."/>
            <person name="Roswanjaya Y."/>
            <person name="Wardhani T."/>
            <person name="Kalhor M.S."/>
            <person name="Jansen J."/>
            <person name="Van den Hoogen J."/>
            <person name="Gungor B."/>
            <person name="Hartog M."/>
            <person name="Hontelez J."/>
            <person name="Verver J."/>
            <person name="Yang W.-C."/>
            <person name="Schijlen E."/>
            <person name="Repin R."/>
            <person name="Schilthuizen M."/>
            <person name="Schranz E."/>
            <person name="Heidstra R."/>
            <person name="Miyata K."/>
            <person name="Fedorova E."/>
            <person name="Kohlen W."/>
            <person name="Bisseling T."/>
            <person name="Smit S."/>
            <person name="Geurts R."/>
        </authorList>
    </citation>
    <scope>NUCLEOTIDE SEQUENCE [LARGE SCALE GENOMIC DNA]</scope>
    <source>
        <strain evidence="2">cv. RG33-2</strain>
    </source>
</reference>
<sequence>LLASFFLMLTTGRARYLKGMLRSFLRTALCMESADDDDDVVSCSVMVMMMMIR</sequence>
<protein>
    <submittedName>
        <fullName evidence="1">Uncharacterized protein</fullName>
    </submittedName>
</protein>
<evidence type="ECO:0000313" key="2">
    <source>
        <dbReference type="Proteomes" id="UP000237000"/>
    </source>
</evidence>
<dbReference type="AlphaFoldDB" id="A0A2P5FHZ5"/>
<name>A0A2P5FHZ5_TREOI</name>
<dbReference type="EMBL" id="JXTC01000032">
    <property type="protein sequence ID" value="PON97403.1"/>
    <property type="molecule type" value="Genomic_DNA"/>
</dbReference>
<gene>
    <name evidence="1" type="ORF">TorRG33x02_068700</name>
</gene>